<keyword evidence="6" id="KW-1185">Reference proteome</keyword>
<dbReference type="Pfam" id="PF00353">
    <property type="entry name" value="HemolysinCabind"/>
    <property type="match status" value="4"/>
</dbReference>
<comment type="subcellular location">
    <subcellularLocation>
        <location evidence="1">Secreted</location>
    </subcellularLocation>
</comment>
<dbReference type="SUPFAM" id="SSF51120">
    <property type="entry name" value="beta-Roll"/>
    <property type="match status" value="2"/>
</dbReference>
<evidence type="ECO:0000256" key="1">
    <source>
        <dbReference type="ARBA" id="ARBA00004613"/>
    </source>
</evidence>
<proteinExistence type="predicted"/>
<feature type="signal peptide" evidence="4">
    <location>
        <begin position="1"/>
        <end position="15"/>
    </location>
</feature>
<dbReference type="Proteomes" id="UP000234882">
    <property type="component" value="Chromosome"/>
</dbReference>
<organism evidence="5 6">
    <name type="scientific">Paracoccus jeotgali</name>
    <dbReference type="NCBI Taxonomy" id="2065379"/>
    <lineage>
        <taxon>Bacteria</taxon>
        <taxon>Pseudomonadati</taxon>
        <taxon>Pseudomonadota</taxon>
        <taxon>Alphaproteobacteria</taxon>
        <taxon>Rhodobacterales</taxon>
        <taxon>Paracoccaceae</taxon>
        <taxon>Paracoccus</taxon>
    </lineage>
</organism>
<dbReference type="EMBL" id="CP025583">
    <property type="protein sequence ID" value="AUM73092.1"/>
    <property type="molecule type" value="Genomic_DNA"/>
</dbReference>
<dbReference type="InterPro" id="IPR001343">
    <property type="entry name" value="Hemolysn_Ca-bd"/>
</dbReference>
<evidence type="ECO:0000256" key="2">
    <source>
        <dbReference type="ARBA" id="ARBA00022525"/>
    </source>
</evidence>
<protein>
    <submittedName>
        <fullName evidence="5">Type I secretion protein</fullName>
    </submittedName>
</protein>
<evidence type="ECO:0000313" key="6">
    <source>
        <dbReference type="Proteomes" id="UP000234882"/>
    </source>
</evidence>
<sequence length="327" mass="32357">MLILAGILGALAAGAAFDLMSGSAEDEWDDPDAEDQDDGAGEPPANADPGGSLLDMLDQGQQVGGAPAGAGDQHGSGGCGPDPSPTDAVQIAPGEVVGSSGNDSIVGSDGNDDLSGGKGDDTLRGLDGDDLIFGDDAYDAAGNDLLDGGAGNDTLCGNGGDDLLLGGDGDDRLFGGEGDDTLFGGAGDDWLDGSAGDDWLDGGEGDDDLSGGLGNDTLIGGAGADSLHGGEGDDVLHGGAGDWLDGGEGDDLFVVSYEVGQDGLVHITDYAKGDRIEVTMPDRDTALTVADDEGGHAVLSIDGEPVVRVMDAAGLRLDQITLAYPQP</sequence>
<keyword evidence="2" id="KW-0964">Secreted</keyword>
<feature type="compositionally biased region" description="Acidic residues" evidence="3">
    <location>
        <begin position="198"/>
        <end position="209"/>
    </location>
</feature>
<name>A0A2K9MC54_9RHOB</name>
<evidence type="ECO:0000313" key="5">
    <source>
        <dbReference type="EMBL" id="AUM73092.1"/>
    </source>
</evidence>
<reference evidence="6" key="1">
    <citation type="submission" date="2017-12" db="EMBL/GenBank/DDBJ databases">
        <title>Genomic analysis of Paracoccus sp. CBA4604.</title>
        <authorList>
            <person name="Roh S.W."/>
            <person name="Kim J.Y."/>
            <person name="Kim J.S."/>
        </authorList>
    </citation>
    <scope>NUCLEOTIDE SEQUENCE [LARGE SCALE GENOMIC DNA]</scope>
    <source>
        <strain evidence="6">CBA4604</strain>
    </source>
</reference>
<feature type="region of interest" description="Disordered" evidence="3">
    <location>
        <begin position="22"/>
        <end position="121"/>
    </location>
</feature>
<evidence type="ECO:0000256" key="4">
    <source>
        <dbReference type="SAM" id="SignalP"/>
    </source>
</evidence>
<dbReference type="PRINTS" id="PR00313">
    <property type="entry name" value="CABNDNGRPT"/>
</dbReference>
<dbReference type="Gene3D" id="2.150.10.10">
    <property type="entry name" value="Serralysin-like metalloprotease, C-terminal"/>
    <property type="match status" value="4"/>
</dbReference>
<evidence type="ECO:0000256" key="3">
    <source>
        <dbReference type="SAM" id="MobiDB-lite"/>
    </source>
</evidence>
<dbReference type="PANTHER" id="PTHR38340:SF1">
    <property type="entry name" value="S-LAYER PROTEIN"/>
    <property type="match status" value="1"/>
</dbReference>
<dbReference type="GO" id="GO:0005509">
    <property type="term" value="F:calcium ion binding"/>
    <property type="evidence" value="ECO:0007669"/>
    <property type="project" value="InterPro"/>
</dbReference>
<dbReference type="AlphaFoldDB" id="A0A2K9MC54"/>
<dbReference type="GO" id="GO:0005576">
    <property type="term" value="C:extracellular region"/>
    <property type="evidence" value="ECO:0007669"/>
    <property type="project" value="UniProtKB-SubCell"/>
</dbReference>
<dbReference type="RefSeq" id="WP_101498476.1">
    <property type="nucleotide sequence ID" value="NZ_CP025583.1"/>
</dbReference>
<dbReference type="KEGG" id="paru:CYR75_01200"/>
<feature type="compositionally biased region" description="Gly residues" evidence="3">
    <location>
        <begin position="62"/>
        <end position="80"/>
    </location>
</feature>
<dbReference type="InterPro" id="IPR050557">
    <property type="entry name" value="RTX_toxin/Mannuronan_C5-epim"/>
</dbReference>
<dbReference type="InterPro" id="IPR018511">
    <property type="entry name" value="Hemolysin-typ_Ca-bd_CS"/>
</dbReference>
<dbReference type="PROSITE" id="PS00330">
    <property type="entry name" value="HEMOLYSIN_CALCIUM"/>
    <property type="match status" value="3"/>
</dbReference>
<dbReference type="PANTHER" id="PTHR38340">
    <property type="entry name" value="S-LAYER PROTEIN"/>
    <property type="match status" value="1"/>
</dbReference>
<dbReference type="OrthoDB" id="7771506at2"/>
<accession>A0A2K9MC54</accession>
<feature type="region of interest" description="Disordered" evidence="3">
    <location>
        <begin position="193"/>
        <end position="214"/>
    </location>
</feature>
<keyword evidence="4" id="KW-0732">Signal</keyword>
<feature type="chain" id="PRO_5014888364" evidence="4">
    <location>
        <begin position="16"/>
        <end position="327"/>
    </location>
</feature>
<gene>
    <name evidence="5" type="ORF">CYR75_01200</name>
</gene>
<dbReference type="InterPro" id="IPR011049">
    <property type="entry name" value="Serralysin-like_metalloprot_C"/>
</dbReference>
<feature type="compositionally biased region" description="Acidic residues" evidence="3">
    <location>
        <begin position="24"/>
        <end position="40"/>
    </location>
</feature>